<reference evidence="2" key="1">
    <citation type="submission" date="2017-06" db="EMBL/GenBank/DDBJ databases">
        <authorList>
            <person name="Varghese N."/>
            <person name="Submissions S."/>
        </authorList>
    </citation>
    <scope>NUCLEOTIDE SEQUENCE [LARGE SCALE GENOMIC DNA]</scope>
    <source>
        <strain evidence="2">DSM 11116</strain>
    </source>
</reference>
<organism evidence="1 2">
    <name type="scientific">Hymenobacter gelipurpurascens</name>
    <dbReference type="NCBI Taxonomy" id="89968"/>
    <lineage>
        <taxon>Bacteria</taxon>
        <taxon>Pseudomonadati</taxon>
        <taxon>Bacteroidota</taxon>
        <taxon>Cytophagia</taxon>
        <taxon>Cytophagales</taxon>
        <taxon>Hymenobacteraceae</taxon>
        <taxon>Hymenobacter</taxon>
    </lineage>
</organism>
<keyword evidence="2" id="KW-1185">Reference proteome</keyword>
<gene>
    <name evidence="1" type="ORF">SAMN06265337_1914</name>
</gene>
<proteinExistence type="predicted"/>
<dbReference type="EMBL" id="FYEW01000001">
    <property type="protein sequence ID" value="SNC67331.1"/>
    <property type="molecule type" value="Genomic_DNA"/>
</dbReference>
<evidence type="ECO:0000313" key="2">
    <source>
        <dbReference type="Proteomes" id="UP000198131"/>
    </source>
</evidence>
<dbReference type="Proteomes" id="UP000198131">
    <property type="component" value="Unassembled WGS sequence"/>
</dbReference>
<sequence>MPHLLAAASAINVAAGGRPLVGKTFTPFKHMALGGVTSALVRESVSGGAASFDYEAMGAATASALRKTPVVARISDVKEGLSRSEFTDSMANS</sequence>
<protein>
    <submittedName>
        <fullName evidence="1">Uncharacterized protein</fullName>
    </submittedName>
</protein>
<evidence type="ECO:0000313" key="1">
    <source>
        <dbReference type="EMBL" id="SNC67331.1"/>
    </source>
</evidence>
<accession>A0A212TNC3</accession>
<name>A0A212TNC3_9BACT</name>
<dbReference type="AlphaFoldDB" id="A0A212TNC3"/>